<dbReference type="EMBL" id="JACRUL010000014">
    <property type="protein sequence ID" value="MBC5844335.1"/>
    <property type="molecule type" value="Genomic_DNA"/>
</dbReference>
<evidence type="ECO:0000313" key="2">
    <source>
        <dbReference type="Proteomes" id="UP000641454"/>
    </source>
</evidence>
<dbReference type="RefSeq" id="WP_187018005.1">
    <property type="nucleotide sequence ID" value="NZ_JACRUK010000015.1"/>
</dbReference>
<proteinExistence type="predicted"/>
<name>A0A923N047_9FLAO</name>
<dbReference type="PROSITE" id="PS51257">
    <property type="entry name" value="PROKAR_LIPOPROTEIN"/>
    <property type="match status" value="1"/>
</dbReference>
<protein>
    <submittedName>
        <fullName evidence="1">Gliding motility lipoprotein GldH</fullName>
    </submittedName>
</protein>
<accession>A0A923N047</accession>
<dbReference type="Proteomes" id="UP000641454">
    <property type="component" value="Unassembled WGS sequence"/>
</dbReference>
<dbReference type="NCBIfam" id="TIGR03511">
    <property type="entry name" value="GldH_lipo"/>
    <property type="match status" value="1"/>
</dbReference>
<keyword evidence="1" id="KW-0449">Lipoprotein</keyword>
<sequence>MSLRNSFLLLLITATFFSCDKKRVFDEYKSVGSAWHKDSTVTFNLSDLDSTKRYNLFLNIRDNNNYKFNNLFLIVALETPSGFTKVDTLEYQMAEPDGTLLGNGFSDIKESKLFYKENVRFRGNYKVHISQVVRESGKVPGVEALEGITEVGLRIEKKE</sequence>
<dbReference type="AlphaFoldDB" id="A0A923N047"/>
<dbReference type="Pfam" id="PF14109">
    <property type="entry name" value="GldH_lipo"/>
    <property type="match status" value="1"/>
</dbReference>
<reference evidence="1 2" key="1">
    <citation type="submission" date="2020-08" db="EMBL/GenBank/DDBJ databases">
        <title>Description of novel Flavobacterium F-392 isolate.</title>
        <authorList>
            <person name="Saticioglu I.B."/>
            <person name="Duman M."/>
            <person name="Altun S."/>
        </authorList>
    </citation>
    <scope>NUCLEOTIDE SEQUENCE [LARGE SCALE GENOMIC DNA]</scope>
    <source>
        <strain evidence="1 2">F-392</strain>
    </source>
</reference>
<gene>
    <name evidence="1" type="ORF">H8R25_07785</name>
</gene>
<organism evidence="1 2">
    <name type="scientific">Flavobacterium muglaense</name>
    <dbReference type="NCBI Taxonomy" id="2764716"/>
    <lineage>
        <taxon>Bacteria</taxon>
        <taxon>Pseudomonadati</taxon>
        <taxon>Bacteroidota</taxon>
        <taxon>Flavobacteriia</taxon>
        <taxon>Flavobacteriales</taxon>
        <taxon>Flavobacteriaceae</taxon>
        <taxon>Flavobacterium</taxon>
    </lineage>
</organism>
<evidence type="ECO:0000313" key="1">
    <source>
        <dbReference type="EMBL" id="MBC5844335.1"/>
    </source>
</evidence>
<dbReference type="InterPro" id="IPR020018">
    <property type="entry name" value="Motility-assoc_lipoprot_GldH"/>
</dbReference>
<comment type="caution">
    <text evidence="1">The sequence shown here is derived from an EMBL/GenBank/DDBJ whole genome shotgun (WGS) entry which is preliminary data.</text>
</comment>
<keyword evidence="2" id="KW-1185">Reference proteome</keyword>